<accession>A0A1U6HY78</accession>
<protein>
    <recommendedName>
        <fullName evidence="1">ThuA-like domain-containing protein</fullName>
    </recommendedName>
</protein>
<gene>
    <name evidence="2" type="ORF">SAMN06295987_103344</name>
</gene>
<dbReference type="Pfam" id="PF06283">
    <property type="entry name" value="ThuA"/>
    <property type="match status" value="1"/>
</dbReference>
<keyword evidence="3" id="KW-1185">Reference proteome</keyword>
<dbReference type="Gene3D" id="3.40.50.880">
    <property type="match status" value="1"/>
</dbReference>
<dbReference type="EMBL" id="FVZE01000003">
    <property type="protein sequence ID" value="SLK00745.1"/>
    <property type="molecule type" value="Genomic_DNA"/>
</dbReference>
<dbReference type="InterPro" id="IPR029010">
    <property type="entry name" value="ThuA-like"/>
</dbReference>
<proteinExistence type="predicted"/>
<organism evidence="2 3">
    <name type="scientific">Novosphingobium mathurense</name>
    <dbReference type="NCBI Taxonomy" id="428990"/>
    <lineage>
        <taxon>Bacteria</taxon>
        <taxon>Pseudomonadati</taxon>
        <taxon>Pseudomonadota</taxon>
        <taxon>Alphaproteobacteria</taxon>
        <taxon>Sphingomonadales</taxon>
        <taxon>Sphingomonadaceae</taxon>
        <taxon>Novosphingobium</taxon>
    </lineage>
</organism>
<dbReference type="Proteomes" id="UP000190989">
    <property type="component" value="Unassembled WGS sequence"/>
</dbReference>
<dbReference type="STRING" id="428990.SAMN06295987_103344"/>
<sequence length="297" mass="32084">MAAPIVRRVIKFAGWLVLALAVLLAGVIALNWDTVRRTVLGGYHTHEVEPPDLPAGLQGSAVLAFSKTNAFRHEDAIPAANQLLKDIAKARGWGFFATENSAVFSPQILSRFDAVVFNNVSGDSLSEAQEAALRAFIEGGGGFVGIHAAGDGSIPWDWYRERVIGAKFTGHPMDPQFQQARVEVESAGHPSTRGLSPAWNRTDEWYSFEASPRAAGVHVLLALDEASFPNHKAFGKDLAMGSDHPIAWWRCTGSGRVFYTAMGHQASAYGEPEMAAMLAGALDWTMGKQRPDCPAAR</sequence>
<feature type="domain" description="ThuA-like" evidence="1">
    <location>
        <begin position="62"/>
        <end position="285"/>
    </location>
</feature>
<name>A0A1U6HY78_9SPHN</name>
<dbReference type="InterPro" id="IPR029062">
    <property type="entry name" value="Class_I_gatase-like"/>
</dbReference>
<reference evidence="3" key="1">
    <citation type="submission" date="2017-02" db="EMBL/GenBank/DDBJ databases">
        <authorList>
            <person name="Varghese N."/>
            <person name="Submissions S."/>
        </authorList>
    </citation>
    <scope>NUCLEOTIDE SEQUENCE [LARGE SCALE GENOMIC DNA]</scope>
    <source>
        <strain evidence="3">SM117</strain>
    </source>
</reference>
<dbReference type="PANTHER" id="PTHR40469:SF2">
    <property type="entry name" value="GALACTOSE-BINDING DOMAIN-LIKE SUPERFAMILY PROTEIN"/>
    <property type="match status" value="1"/>
</dbReference>
<evidence type="ECO:0000313" key="3">
    <source>
        <dbReference type="Proteomes" id="UP000190989"/>
    </source>
</evidence>
<dbReference type="SUPFAM" id="SSF52317">
    <property type="entry name" value="Class I glutamine amidotransferase-like"/>
    <property type="match status" value="1"/>
</dbReference>
<dbReference type="PANTHER" id="PTHR40469">
    <property type="entry name" value="SECRETED GLYCOSYL HYDROLASE"/>
    <property type="match status" value="1"/>
</dbReference>
<dbReference type="AlphaFoldDB" id="A0A1U6HY78"/>
<evidence type="ECO:0000313" key="2">
    <source>
        <dbReference type="EMBL" id="SLK00745.1"/>
    </source>
</evidence>
<evidence type="ECO:0000259" key="1">
    <source>
        <dbReference type="Pfam" id="PF06283"/>
    </source>
</evidence>